<feature type="domain" description="AB hydrolase-1" evidence="1">
    <location>
        <begin position="33"/>
        <end position="180"/>
    </location>
</feature>
<dbReference type="OrthoDB" id="9775557at2"/>
<name>A0A4U1MDX9_9BACL</name>
<dbReference type="EMBL" id="SWFM01000005">
    <property type="protein sequence ID" value="TKD68841.1"/>
    <property type="molecule type" value="Genomic_DNA"/>
</dbReference>
<dbReference type="Proteomes" id="UP000310541">
    <property type="component" value="Unassembled WGS sequence"/>
</dbReference>
<dbReference type="Gene3D" id="3.40.50.1820">
    <property type="entry name" value="alpha/beta hydrolase"/>
    <property type="match status" value="1"/>
</dbReference>
<protein>
    <submittedName>
        <fullName evidence="2">Alpha/beta hydrolase</fullName>
    </submittedName>
</protein>
<dbReference type="PRINTS" id="PR00111">
    <property type="entry name" value="ABHYDROLASE"/>
</dbReference>
<evidence type="ECO:0000313" key="3">
    <source>
        <dbReference type="Proteomes" id="UP000310541"/>
    </source>
</evidence>
<dbReference type="PANTHER" id="PTHR43798">
    <property type="entry name" value="MONOACYLGLYCEROL LIPASE"/>
    <property type="match status" value="1"/>
</dbReference>
<proteinExistence type="predicted"/>
<dbReference type="InterPro" id="IPR000639">
    <property type="entry name" value="Epox_hydrolase-like"/>
</dbReference>
<dbReference type="PRINTS" id="PR00412">
    <property type="entry name" value="EPOXHYDRLASE"/>
</dbReference>
<dbReference type="AlphaFoldDB" id="A0A4U1MDX9"/>
<dbReference type="GO" id="GO:0016020">
    <property type="term" value="C:membrane"/>
    <property type="evidence" value="ECO:0007669"/>
    <property type="project" value="TreeGrafter"/>
</dbReference>
<keyword evidence="2" id="KW-0378">Hydrolase</keyword>
<dbReference type="InterPro" id="IPR050266">
    <property type="entry name" value="AB_hydrolase_sf"/>
</dbReference>
<reference evidence="2 3" key="1">
    <citation type="submission" date="2019-04" db="EMBL/GenBank/DDBJ databases">
        <title>Genome sequence of Bacillus hwajinpoensis strain Y2.</title>
        <authorList>
            <person name="Fair J.L."/>
            <person name="Maclea K.S."/>
        </authorList>
    </citation>
    <scope>NUCLEOTIDE SEQUENCE [LARGE SCALE GENOMIC DNA]</scope>
    <source>
        <strain evidence="2 3">Y2</strain>
    </source>
</reference>
<evidence type="ECO:0000313" key="2">
    <source>
        <dbReference type="EMBL" id="TKD68841.1"/>
    </source>
</evidence>
<sequence length="302" mass="34466">MDKRKDDSIMKEFDIKVNGESIHGFKWGDPTMPHVLCLHGLTNNALGFNEMAEVLKEDFHLISIDLPGHGKTIGFNDEQSYFYDSMSEWVHNFISCVSNSPVYIIGHSWGAAIALHYSKRYPHMVNGIVMLDGGYVELSDDPSTTLEDLLSEMSEWVNGNQFSSIKEYEDKKRVEIGRWSSAIEQMVHADMTIESNKVRMKASEDTVRAIMKAMYMEPFREVLNEVDAPVYLLRATQPPEGEAVRNEGADLLRAELKGECRISPIPETGHVLHWQKPVEVNQEVKSWLTAQNNHQVYEHNPR</sequence>
<comment type="caution">
    <text evidence="2">The sequence shown here is derived from an EMBL/GenBank/DDBJ whole genome shotgun (WGS) entry which is preliminary data.</text>
</comment>
<dbReference type="SUPFAM" id="SSF53474">
    <property type="entry name" value="alpha/beta-Hydrolases"/>
    <property type="match status" value="1"/>
</dbReference>
<organism evidence="2 3">
    <name type="scientific">Guptibacillus hwajinpoensis</name>
    <dbReference type="NCBI Taxonomy" id="208199"/>
    <lineage>
        <taxon>Bacteria</taxon>
        <taxon>Bacillati</taxon>
        <taxon>Bacillota</taxon>
        <taxon>Bacilli</taxon>
        <taxon>Bacillales</taxon>
        <taxon>Guptibacillaceae</taxon>
        <taxon>Guptibacillus</taxon>
    </lineage>
</organism>
<gene>
    <name evidence="2" type="ORF">FBF83_16740</name>
</gene>
<dbReference type="InterPro" id="IPR029058">
    <property type="entry name" value="AB_hydrolase_fold"/>
</dbReference>
<evidence type="ECO:0000259" key="1">
    <source>
        <dbReference type="Pfam" id="PF00561"/>
    </source>
</evidence>
<dbReference type="GO" id="GO:0016787">
    <property type="term" value="F:hydrolase activity"/>
    <property type="evidence" value="ECO:0007669"/>
    <property type="project" value="UniProtKB-KW"/>
</dbReference>
<dbReference type="Pfam" id="PF00561">
    <property type="entry name" value="Abhydrolase_1"/>
    <property type="match status" value="1"/>
</dbReference>
<accession>A0A4U1MDX9</accession>
<dbReference type="PANTHER" id="PTHR43798:SF33">
    <property type="entry name" value="HYDROLASE, PUTATIVE (AFU_ORTHOLOGUE AFUA_2G14860)-RELATED"/>
    <property type="match status" value="1"/>
</dbReference>
<dbReference type="InterPro" id="IPR000073">
    <property type="entry name" value="AB_hydrolase_1"/>
</dbReference>